<feature type="region of interest" description="Disordered" evidence="1">
    <location>
        <begin position="1"/>
        <end position="59"/>
    </location>
</feature>
<evidence type="ECO:0000259" key="2">
    <source>
        <dbReference type="Pfam" id="PF13579"/>
    </source>
</evidence>
<dbReference type="SUPFAM" id="SSF53756">
    <property type="entry name" value="UDP-Glycosyltransferase/glycogen phosphorylase"/>
    <property type="match status" value="1"/>
</dbReference>
<dbReference type="PANTHER" id="PTHR12526">
    <property type="entry name" value="GLYCOSYLTRANSFERASE"/>
    <property type="match status" value="1"/>
</dbReference>
<dbReference type="Pfam" id="PF13579">
    <property type="entry name" value="Glyco_trans_4_4"/>
    <property type="match status" value="1"/>
</dbReference>
<proteinExistence type="predicted"/>
<feature type="domain" description="Glycosyltransferase subfamily 4-like N-terminal" evidence="2">
    <location>
        <begin position="153"/>
        <end position="350"/>
    </location>
</feature>
<name>A0A3A8PY94_9BACT</name>
<dbReference type="AlphaFoldDB" id="A0A3A8PY94"/>
<gene>
    <name evidence="3" type="ORF">D7W81_24140</name>
</gene>
<evidence type="ECO:0000313" key="3">
    <source>
        <dbReference type="EMBL" id="RKH61323.1"/>
    </source>
</evidence>
<reference evidence="4" key="1">
    <citation type="submission" date="2018-09" db="EMBL/GenBank/DDBJ databases">
        <authorList>
            <person name="Livingstone P.G."/>
            <person name="Whitworth D.E."/>
        </authorList>
    </citation>
    <scope>NUCLEOTIDE SEQUENCE [LARGE SCALE GENOMIC DNA]</scope>
    <source>
        <strain evidence="4">AB050A</strain>
    </source>
</reference>
<sequence>MGRSSSPRPPPPRAPASPAAAARCARAPRPPASAQGPWHPPSLRCPRPHAANSAPFRGPSRTGIAALIKTSGNTVVARKTRCGIPLHRGSAICCPLVGKHHGALGPLRAGAYQALGRGEEHAAGSTRLLKQAWFPTVRRVLAILPYVPLPSDTGGTLRTLELVRALASRFTLDVLAVHRSGNDAEGFKRWLGELGVPASRLHLVDLPRVEPRETLNSTRAFLRGTPLTYVRFARQSVQDALRRVLTENGPFDIIHFDHLHMAQLLPLARQLNPSAHLVIDEHNVESQVLARMAPLSAPQLRPFLNWQFKRVERLERECVSQADTVLACSDVDAQQLRALGAKHVQVVPNGVKLPDFVPQEATRNDLVFVGSMDWWPNEDAVLRLAREVWPLVSAELSAGKLMVVGRSPPASVRALENERLVVTGSVPSVAPYLARALATAIPLRAGSGTRLKVLEAAAAGVPVVATRLAVEGLPVVEGQHVLLAESPQEFADALRRLRNDPDLCSKLARNARHMAEAFAWDGIGAGLGELYLNAPTLGRGGKNPSGTEAS</sequence>
<dbReference type="PANTHER" id="PTHR12526:SF600">
    <property type="entry name" value="GLYCOSYL TRANSFERASE GROUP 1"/>
    <property type="match status" value="1"/>
</dbReference>
<accession>A0A3A8PY94</accession>
<feature type="compositionally biased region" description="Low complexity" evidence="1">
    <location>
        <begin position="16"/>
        <end position="27"/>
    </location>
</feature>
<keyword evidence="4" id="KW-1185">Reference proteome</keyword>
<dbReference type="GO" id="GO:0016757">
    <property type="term" value="F:glycosyltransferase activity"/>
    <property type="evidence" value="ECO:0007669"/>
    <property type="project" value="UniProtKB-ARBA"/>
</dbReference>
<dbReference type="Pfam" id="PF13692">
    <property type="entry name" value="Glyco_trans_1_4"/>
    <property type="match status" value="1"/>
</dbReference>
<comment type="caution">
    <text evidence="3">The sequence shown here is derived from an EMBL/GenBank/DDBJ whole genome shotgun (WGS) entry which is preliminary data.</text>
</comment>
<organism evidence="3 4">
    <name type="scientific">Corallococcus aberystwythensis</name>
    <dbReference type="NCBI Taxonomy" id="2316722"/>
    <lineage>
        <taxon>Bacteria</taxon>
        <taxon>Pseudomonadati</taxon>
        <taxon>Myxococcota</taxon>
        <taxon>Myxococcia</taxon>
        <taxon>Myxococcales</taxon>
        <taxon>Cystobacterineae</taxon>
        <taxon>Myxococcaceae</taxon>
        <taxon>Corallococcus</taxon>
    </lineage>
</organism>
<evidence type="ECO:0000313" key="4">
    <source>
        <dbReference type="Proteomes" id="UP000267003"/>
    </source>
</evidence>
<dbReference type="InterPro" id="IPR028098">
    <property type="entry name" value="Glyco_trans_4-like_N"/>
</dbReference>
<dbReference type="CDD" id="cd03801">
    <property type="entry name" value="GT4_PimA-like"/>
    <property type="match status" value="1"/>
</dbReference>
<keyword evidence="3" id="KW-0808">Transferase</keyword>
<evidence type="ECO:0000256" key="1">
    <source>
        <dbReference type="SAM" id="MobiDB-lite"/>
    </source>
</evidence>
<dbReference type="Proteomes" id="UP000267003">
    <property type="component" value="Unassembled WGS sequence"/>
</dbReference>
<dbReference type="EMBL" id="RAWK01000152">
    <property type="protein sequence ID" value="RKH61323.1"/>
    <property type="molecule type" value="Genomic_DNA"/>
</dbReference>
<protein>
    <submittedName>
        <fullName evidence="3">Glycosyltransferase</fullName>
    </submittedName>
</protein>
<dbReference type="Gene3D" id="3.40.50.2000">
    <property type="entry name" value="Glycogen Phosphorylase B"/>
    <property type="match status" value="2"/>
</dbReference>